<keyword evidence="9 10" id="KW-0472">Membrane</keyword>
<dbReference type="InterPro" id="IPR018108">
    <property type="entry name" value="MCP_transmembrane"/>
</dbReference>
<dbReference type="InterPro" id="IPR023395">
    <property type="entry name" value="MCP_dom_sf"/>
</dbReference>
<dbReference type="GO" id="GO:0005743">
    <property type="term" value="C:mitochondrial inner membrane"/>
    <property type="evidence" value="ECO:0007669"/>
    <property type="project" value="UniProtKB-SubCell"/>
</dbReference>
<protein>
    <recommendedName>
        <fullName evidence="16">Solute carrier family 25 member 40</fullName>
    </recommendedName>
</protein>
<evidence type="ECO:0000256" key="7">
    <source>
        <dbReference type="ARBA" id="ARBA00022989"/>
    </source>
</evidence>
<dbReference type="OMA" id="YWWGYES"/>
<feature type="repeat" description="Solcar" evidence="10">
    <location>
        <begin position="41"/>
        <end position="165"/>
    </location>
</feature>
<evidence type="ECO:0000256" key="3">
    <source>
        <dbReference type="ARBA" id="ARBA00022448"/>
    </source>
</evidence>
<feature type="repeat" description="Solcar" evidence="10">
    <location>
        <begin position="173"/>
        <end position="257"/>
    </location>
</feature>
<evidence type="ECO:0000256" key="6">
    <source>
        <dbReference type="ARBA" id="ARBA00022792"/>
    </source>
</evidence>
<evidence type="ECO:0000256" key="1">
    <source>
        <dbReference type="ARBA" id="ARBA00004448"/>
    </source>
</evidence>
<keyword evidence="6" id="KW-0999">Mitochondrion inner membrane</keyword>
<dbReference type="OrthoDB" id="1747031at2759"/>
<evidence type="ECO:0000256" key="9">
    <source>
        <dbReference type="ARBA" id="ARBA00023136"/>
    </source>
</evidence>
<dbReference type="Pfam" id="PF00153">
    <property type="entry name" value="Mito_carr"/>
    <property type="match status" value="4"/>
</dbReference>
<feature type="region of interest" description="Disordered" evidence="12">
    <location>
        <begin position="1"/>
        <end position="40"/>
    </location>
</feature>
<dbReference type="PANTHER" id="PTHR45760:SF2">
    <property type="entry name" value="FI19922P1-RELATED"/>
    <property type="match status" value="1"/>
</dbReference>
<evidence type="ECO:0000256" key="10">
    <source>
        <dbReference type="PROSITE-ProRule" id="PRU00282"/>
    </source>
</evidence>
<comment type="subcellular location">
    <subcellularLocation>
        <location evidence="1">Mitochondrion inner membrane</location>
        <topology evidence="1">Multi-pass membrane protein</topology>
    </subcellularLocation>
</comment>
<dbReference type="GO" id="GO:1990542">
    <property type="term" value="P:mitochondrial transmembrane transport"/>
    <property type="evidence" value="ECO:0007669"/>
    <property type="project" value="InterPro"/>
</dbReference>
<dbReference type="PANTHER" id="PTHR45760">
    <property type="entry name" value="FI19922P1-RELATED"/>
    <property type="match status" value="1"/>
</dbReference>
<evidence type="ECO:0008006" key="16">
    <source>
        <dbReference type="Google" id="ProtNLM"/>
    </source>
</evidence>
<keyword evidence="15" id="KW-1185">Reference proteome</keyword>
<dbReference type="Gene3D" id="1.50.40.10">
    <property type="entry name" value="Mitochondrial carrier domain"/>
    <property type="match status" value="2"/>
</dbReference>
<keyword evidence="3 11" id="KW-0813">Transport</keyword>
<name>A0A914BPL2_PATMI</name>
<comment type="similarity">
    <text evidence="2 11">Belongs to the mitochondrial carrier (TC 2.A.29) family.</text>
</comment>
<keyword evidence="8" id="KW-0496">Mitochondrion</keyword>
<dbReference type="EnsemblMetazoa" id="XM_038221504.1">
    <property type="protein sequence ID" value="XP_038077432.1"/>
    <property type="gene ID" value="LOC119745268"/>
</dbReference>
<evidence type="ECO:0000256" key="5">
    <source>
        <dbReference type="ARBA" id="ARBA00022737"/>
    </source>
</evidence>
<dbReference type="InterPro" id="IPR045315">
    <property type="entry name" value="Mtm1-like"/>
</dbReference>
<keyword evidence="7 13" id="KW-1133">Transmembrane helix</keyword>
<evidence type="ECO:0000256" key="11">
    <source>
        <dbReference type="RuleBase" id="RU000488"/>
    </source>
</evidence>
<feature type="repeat" description="Solcar" evidence="10">
    <location>
        <begin position="267"/>
        <end position="363"/>
    </location>
</feature>
<proteinExistence type="inferred from homology"/>
<evidence type="ECO:0000313" key="14">
    <source>
        <dbReference type="EnsemblMetazoa" id="XP_038077432.1"/>
    </source>
</evidence>
<feature type="transmembrane region" description="Helical" evidence="13">
    <location>
        <begin position="176"/>
        <end position="196"/>
    </location>
</feature>
<dbReference type="GeneID" id="119745268"/>
<dbReference type="SUPFAM" id="SSF103506">
    <property type="entry name" value="Mitochondrial carrier"/>
    <property type="match status" value="1"/>
</dbReference>
<feature type="transmembrane region" description="Helical" evidence="13">
    <location>
        <begin position="137"/>
        <end position="156"/>
    </location>
</feature>
<dbReference type="AlphaFoldDB" id="A0A914BPL2"/>
<evidence type="ECO:0000256" key="4">
    <source>
        <dbReference type="ARBA" id="ARBA00022692"/>
    </source>
</evidence>
<evidence type="ECO:0000256" key="8">
    <source>
        <dbReference type="ARBA" id="ARBA00023128"/>
    </source>
</evidence>
<dbReference type="RefSeq" id="XP_038077432.1">
    <property type="nucleotide sequence ID" value="XM_038221504.1"/>
</dbReference>
<dbReference type="Proteomes" id="UP000887568">
    <property type="component" value="Unplaced"/>
</dbReference>
<feature type="transmembrane region" description="Helical" evidence="13">
    <location>
        <begin position="269"/>
        <end position="290"/>
    </location>
</feature>
<feature type="compositionally biased region" description="Basic and acidic residues" evidence="12">
    <location>
        <begin position="1"/>
        <end position="11"/>
    </location>
</feature>
<evidence type="ECO:0000256" key="12">
    <source>
        <dbReference type="SAM" id="MobiDB-lite"/>
    </source>
</evidence>
<keyword evidence="5" id="KW-0677">Repeat</keyword>
<dbReference type="PROSITE" id="PS50920">
    <property type="entry name" value="SOLCAR"/>
    <property type="match status" value="3"/>
</dbReference>
<evidence type="ECO:0000256" key="2">
    <source>
        <dbReference type="ARBA" id="ARBA00006375"/>
    </source>
</evidence>
<organism evidence="14 15">
    <name type="scientific">Patiria miniata</name>
    <name type="common">Bat star</name>
    <name type="synonym">Asterina miniata</name>
    <dbReference type="NCBI Taxonomy" id="46514"/>
    <lineage>
        <taxon>Eukaryota</taxon>
        <taxon>Metazoa</taxon>
        <taxon>Echinodermata</taxon>
        <taxon>Eleutherozoa</taxon>
        <taxon>Asterozoa</taxon>
        <taxon>Asteroidea</taxon>
        <taxon>Valvatacea</taxon>
        <taxon>Valvatida</taxon>
        <taxon>Asterinidae</taxon>
        <taxon>Patiria</taxon>
    </lineage>
</organism>
<keyword evidence="4 10" id="KW-0812">Transmembrane</keyword>
<evidence type="ECO:0000256" key="13">
    <source>
        <dbReference type="SAM" id="Phobius"/>
    </source>
</evidence>
<accession>A0A914BPL2</accession>
<reference evidence="14" key="1">
    <citation type="submission" date="2022-11" db="UniProtKB">
        <authorList>
            <consortium name="EnsemblMetazoa"/>
        </authorList>
    </citation>
    <scope>IDENTIFICATION</scope>
</reference>
<sequence length="375" mass="41410">MPRENDGHSEPRGSVAAARCDDDVSGRPAVAAGPPQHLPPLTPVQQMVSSGTGAFLTALFMTPLDVVKIRLQTQMKPMASGQCFLYCNGLMDHICTCINGKEPVITTIAPWYKRPGQFNGTVDAMFKIAKNEGISKLWSGLPPTLLMAVPATVLYYTCYDQLKEWMGYQNGKSSMLIPMASGGLARVFAVTVISPLELVRTKMQSRPLTYNELVSCIRTAIQDEGWLSLWRGLGPTLLRDVPFSMILWVSYEYMKARVCLKYHRKEPTFLASFLAGAVSGTVAAVLTSPFDVVKTHRQIELGEAMFNTKKDSSYRASSTWHIMQRLYAERGFRGLFAGISPRIAKVTPACAMMISTYEAGKAFFHKRNEGALSLT</sequence>
<evidence type="ECO:0000313" key="15">
    <source>
        <dbReference type="Proteomes" id="UP000887568"/>
    </source>
</evidence>